<evidence type="ECO:0000259" key="1">
    <source>
        <dbReference type="PROSITE" id="PS50943"/>
    </source>
</evidence>
<evidence type="ECO:0000313" key="3">
    <source>
        <dbReference type="Proteomes" id="UP001600943"/>
    </source>
</evidence>
<dbReference type="Pfam" id="PF01381">
    <property type="entry name" value="HTH_3"/>
    <property type="match status" value="1"/>
</dbReference>
<organism evidence="2 3">
    <name type="scientific">Blautia hominis</name>
    <dbReference type="NCBI Taxonomy" id="2025493"/>
    <lineage>
        <taxon>Bacteria</taxon>
        <taxon>Bacillati</taxon>
        <taxon>Bacillota</taxon>
        <taxon>Clostridia</taxon>
        <taxon>Lachnospirales</taxon>
        <taxon>Lachnospiraceae</taxon>
        <taxon>Blautia</taxon>
    </lineage>
</organism>
<comment type="caution">
    <text evidence="2">The sequence shown here is derived from an EMBL/GenBank/DDBJ whole genome shotgun (WGS) entry which is preliminary data.</text>
</comment>
<dbReference type="InterPro" id="IPR010982">
    <property type="entry name" value="Lambda_DNA-bd_dom_sf"/>
</dbReference>
<sequence length="172" mass="19645">MAIGERIHHFRLLHGFTQKYLGKMLGFNDVQADVRIAQYEKGSRSPKENYLNALAEIFEVSPKALAVPDIDSYVGLMHTLFTLEDVYGLHIDDIDGEPCLRLDKSKGTTYLSMFDMFQSWQEQSAKLNAGEITKEEYDQWRYTYPQMDAAKSKVALNALRAERKAKAQADSE</sequence>
<dbReference type="CDD" id="cd00093">
    <property type="entry name" value="HTH_XRE"/>
    <property type="match status" value="1"/>
</dbReference>
<dbReference type="SMART" id="SM00530">
    <property type="entry name" value="HTH_XRE"/>
    <property type="match status" value="1"/>
</dbReference>
<keyword evidence="3" id="KW-1185">Reference proteome</keyword>
<dbReference type="Gene3D" id="1.10.260.40">
    <property type="entry name" value="lambda repressor-like DNA-binding domains"/>
    <property type="match status" value="1"/>
</dbReference>
<evidence type="ECO:0000313" key="2">
    <source>
        <dbReference type="EMBL" id="GAA6411465.1"/>
    </source>
</evidence>
<dbReference type="RefSeq" id="WP_390410120.1">
    <property type="nucleotide sequence ID" value="NZ_BAABYW010000002.1"/>
</dbReference>
<proteinExistence type="predicted"/>
<gene>
    <name evidence="2" type="ORF">K040078D81_55820</name>
</gene>
<reference evidence="2 3" key="1">
    <citation type="submission" date="2024-04" db="EMBL/GenBank/DDBJ databases">
        <title>Defined microbial consortia suppress multidrug-resistant proinflammatory Enterobacteriaceae via ecological control.</title>
        <authorList>
            <person name="Furuichi M."/>
            <person name="Kawaguchi T."/>
            <person name="Pust M."/>
            <person name="Yasuma K."/>
            <person name="Plichta D."/>
            <person name="Hasegawa N."/>
            <person name="Ohya T."/>
            <person name="Bhattarai S."/>
            <person name="Sasajima S."/>
            <person name="Aoto Y."/>
            <person name="Tuganbaev T."/>
            <person name="Yaginuma M."/>
            <person name="Ueda M."/>
            <person name="Okahashi N."/>
            <person name="Amafuji K."/>
            <person name="Kiridooshi Y."/>
            <person name="Sugita K."/>
            <person name="Strazar M."/>
            <person name="Skelly A."/>
            <person name="Suda W."/>
            <person name="Hattori M."/>
            <person name="Nakamoto N."/>
            <person name="Caballero S."/>
            <person name="Norman J."/>
            <person name="Olle B."/>
            <person name="Tanoue T."/>
            <person name="Arita M."/>
            <person name="Bucci V."/>
            <person name="Atarashi K."/>
            <person name="Xavier R."/>
            <person name="Honda K."/>
        </authorList>
    </citation>
    <scope>NUCLEOTIDE SEQUENCE [LARGE SCALE GENOMIC DNA]</scope>
    <source>
        <strain evidence="3">k04-0078-D8-1</strain>
    </source>
</reference>
<dbReference type="EMBL" id="BAABYW010000002">
    <property type="protein sequence ID" value="GAA6411465.1"/>
    <property type="molecule type" value="Genomic_DNA"/>
</dbReference>
<dbReference type="Proteomes" id="UP001600943">
    <property type="component" value="Unassembled WGS sequence"/>
</dbReference>
<accession>A0ABQ0BJ23</accession>
<protein>
    <recommendedName>
        <fullName evidence="1">HTH cro/C1-type domain-containing protein</fullName>
    </recommendedName>
</protein>
<dbReference type="InterPro" id="IPR001387">
    <property type="entry name" value="Cro/C1-type_HTH"/>
</dbReference>
<dbReference type="PROSITE" id="PS50943">
    <property type="entry name" value="HTH_CROC1"/>
    <property type="match status" value="1"/>
</dbReference>
<feature type="domain" description="HTH cro/C1-type" evidence="1">
    <location>
        <begin position="7"/>
        <end position="65"/>
    </location>
</feature>
<dbReference type="SUPFAM" id="SSF47413">
    <property type="entry name" value="lambda repressor-like DNA-binding domains"/>
    <property type="match status" value="1"/>
</dbReference>
<name>A0ABQ0BJ23_9FIRM</name>